<gene>
    <name evidence="2" type="ORF">UCDDS831_g05585</name>
</gene>
<proteinExistence type="predicted"/>
<comment type="caution">
    <text evidence="2">The sequence shown here is derived from an EMBL/GenBank/DDBJ whole genome shotgun (WGS) entry which is preliminary data.</text>
</comment>
<reference evidence="2 3" key="1">
    <citation type="submission" date="2015-03" db="EMBL/GenBank/DDBJ databases">
        <authorList>
            <person name="Morales-Cruz A."/>
            <person name="Amrine K.C."/>
            <person name="Cantu D."/>
        </authorList>
    </citation>
    <scope>NUCLEOTIDE SEQUENCE [LARGE SCALE GENOMIC DNA]</scope>
    <source>
        <strain evidence="2">DS831</strain>
    </source>
</reference>
<sequence length="110" mass="12691">MANEEESSLSLPHPPQNRNRYSGSRVDSELYYHNPFYYRTHRDRTSQFKGGDNISRGFRFNTEALKGANILYEDVDESVVTESDIPQFQIPDTPISPIARLDHLEPTKAF</sequence>
<name>A0A0G2GQR7_9PEZI</name>
<dbReference type="EMBL" id="LAQI01000114">
    <property type="protein sequence ID" value="KKY19170.1"/>
    <property type="molecule type" value="Genomic_DNA"/>
</dbReference>
<feature type="region of interest" description="Disordered" evidence="1">
    <location>
        <begin position="1"/>
        <end position="26"/>
    </location>
</feature>
<accession>A0A0G2GQR7</accession>
<evidence type="ECO:0000313" key="3">
    <source>
        <dbReference type="Proteomes" id="UP000034182"/>
    </source>
</evidence>
<protein>
    <submittedName>
        <fullName evidence="2">Uncharacterized protein</fullName>
    </submittedName>
</protein>
<evidence type="ECO:0000256" key="1">
    <source>
        <dbReference type="SAM" id="MobiDB-lite"/>
    </source>
</evidence>
<evidence type="ECO:0000313" key="2">
    <source>
        <dbReference type="EMBL" id="KKY19170.1"/>
    </source>
</evidence>
<organism evidence="2 3">
    <name type="scientific">Diplodia seriata</name>
    <dbReference type="NCBI Taxonomy" id="420778"/>
    <lineage>
        <taxon>Eukaryota</taxon>
        <taxon>Fungi</taxon>
        <taxon>Dikarya</taxon>
        <taxon>Ascomycota</taxon>
        <taxon>Pezizomycotina</taxon>
        <taxon>Dothideomycetes</taxon>
        <taxon>Dothideomycetes incertae sedis</taxon>
        <taxon>Botryosphaeriales</taxon>
        <taxon>Botryosphaeriaceae</taxon>
        <taxon>Diplodia</taxon>
    </lineage>
</organism>
<reference evidence="2 3" key="2">
    <citation type="submission" date="2015-05" db="EMBL/GenBank/DDBJ databases">
        <title>Distinctive expansion of gene families associated with plant cell wall degradation and secondary metabolism in the genomes of grapevine trunk pathogens.</title>
        <authorList>
            <person name="Lawrence D.P."/>
            <person name="Travadon R."/>
            <person name="Rolshausen P.E."/>
            <person name="Baumgartner K."/>
        </authorList>
    </citation>
    <scope>NUCLEOTIDE SEQUENCE [LARGE SCALE GENOMIC DNA]</scope>
    <source>
        <strain evidence="2">DS831</strain>
    </source>
</reference>
<dbReference type="AlphaFoldDB" id="A0A0G2GQR7"/>
<dbReference type="Proteomes" id="UP000034182">
    <property type="component" value="Unassembled WGS sequence"/>
</dbReference>